<feature type="region of interest" description="Disordered" evidence="1">
    <location>
        <begin position="91"/>
        <end position="121"/>
    </location>
</feature>
<evidence type="ECO:0008006" key="4">
    <source>
        <dbReference type="Google" id="ProtNLM"/>
    </source>
</evidence>
<evidence type="ECO:0000256" key="1">
    <source>
        <dbReference type="SAM" id="MobiDB-lite"/>
    </source>
</evidence>
<dbReference type="EMBL" id="LRBP01000017">
    <property type="protein sequence ID" value="OII73273.1"/>
    <property type="molecule type" value="Genomic_DNA"/>
</dbReference>
<comment type="caution">
    <text evidence="2">The sequence shown here is derived from an EMBL/GenBank/DDBJ whole genome shotgun (WGS) entry which is preliminary data.</text>
</comment>
<feature type="region of interest" description="Disordered" evidence="1">
    <location>
        <begin position="764"/>
        <end position="784"/>
    </location>
</feature>
<dbReference type="GeneID" id="39979295"/>
<evidence type="ECO:0000313" key="3">
    <source>
        <dbReference type="Proteomes" id="UP000186176"/>
    </source>
</evidence>
<accession>A0A1J4MGC7</accession>
<proteinExistence type="predicted"/>
<evidence type="ECO:0000313" key="2">
    <source>
        <dbReference type="EMBL" id="OII73273.1"/>
    </source>
</evidence>
<dbReference type="VEuPathDB" id="CryptoDB:cubi_02505"/>
<organism evidence="2 3">
    <name type="scientific">Cryptosporidium ubiquitum</name>
    <dbReference type="NCBI Taxonomy" id="857276"/>
    <lineage>
        <taxon>Eukaryota</taxon>
        <taxon>Sar</taxon>
        <taxon>Alveolata</taxon>
        <taxon>Apicomplexa</taxon>
        <taxon>Conoidasida</taxon>
        <taxon>Coccidia</taxon>
        <taxon>Eucoccidiorida</taxon>
        <taxon>Eimeriorina</taxon>
        <taxon>Cryptosporidiidae</taxon>
        <taxon>Cryptosporidium</taxon>
    </lineage>
</organism>
<keyword evidence="3" id="KW-1185">Reference proteome</keyword>
<gene>
    <name evidence="2" type="ORF">cubi_02505</name>
</gene>
<protein>
    <recommendedName>
        <fullName evidence="4">GYF domain-containing protein</fullName>
    </recommendedName>
</protein>
<sequence>MNQSRNNSYKFEQSNLNIRQIISKNIYPIKVLLKLYKPLNVPKSIFKLETVVQKNNSHGSSNFSYVKNTGSNGQYFNNLERKNKNGYFNNYNKTSGTFESNQSPPKTSKVSEDTGASGITDGYSWRKNKPITIESTLNQECAQINHNKSCRNNEGTEVIGSFSALNRINDLEEDMSSIKKILNKRFEKESIDSEKFIRNKLVMALEGIDYKNSQNHNNEMLSGIVNDNEKSKILFSDKLIETGSNLTDEMAHNTLCNDLKEIQLSNNFYKGNYTSLDSRLFKSNIVKNNILNAKHLNNSRTIQNVNINNDINNFNDNSKVINNNINLMEIETEDSSLVNNFQNNHSNLRIDSHQFIQNNQNNIGLEIRQEIDVLDNPMWLYKESGSFTVNGPFSTKQMSSLWKSYTFTHKTLFTMISKYVWGPINLFYPDVKSTFTYIPDLEVISQRLTDVSFQNDKVEKIKSEDISSIISEINELQLNVSDHISAPKLINNTINSEKVNKNCNIEKNDSNTLNSENNHPIEVQELKSNEFVVESQKNEKSCEFEPKIQYKSTKVPWGGVNSDNSKTKKEVINFQDILRQEEISSKEKLKIEAMNRANDLCNSEALNIKDTPKGWKKIIPKEKSTVFLESINVQDPQGCNQSKQSFAKVPNSVNLNINHGNKWKGWGIKTGEPTNTELFESITLYSTNNFSKNQKQKNNQNGFWEMCNSDSLQKNSVLGNSDHNVTCNKVNDSLALEAIDHKAECNFDEIDKAEMNKDFYDKESTFTTTNKPSNHKNKRKKGKKVDSSLLAFGIRSDKPRNLNYDLD</sequence>
<feature type="compositionally biased region" description="Polar residues" evidence="1">
    <location>
        <begin position="94"/>
        <end position="108"/>
    </location>
</feature>
<dbReference type="RefSeq" id="XP_028874637.1">
    <property type="nucleotide sequence ID" value="XM_029019516.1"/>
</dbReference>
<name>A0A1J4MGC7_9CRYT</name>
<dbReference type="AlphaFoldDB" id="A0A1J4MGC7"/>
<reference evidence="2 3" key="1">
    <citation type="submission" date="2016-10" db="EMBL/GenBank/DDBJ databases">
        <title>Reductive evolution of mitochondrial metabolism and differential evolution of invasion-related proteins in Cryptosporidium.</title>
        <authorList>
            <person name="Liu S."/>
            <person name="Roellig D.M."/>
            <person name="Guo Y."/>
            <person name="Li N."/>
            <person name="Frace M.A."/>
            <person name="Tang K."/>
            <person name="Zhang L."/>
            <person name="Feng Y."/>
            <person name="Xiao L."/>
        </authorList>
    </citation>
    <scope>NUCLEOTIDE SEQUENCE [LARGE SCALE GENOMIC DNA]</scope>
    <source>
        <strain evidence="2">39726</strain>
    </source>
</reference>
<feature type="compositionally biased region" description="Basic residues" evidence="1">
    <location>
        <begin position="773"/>
        <end position="783"/>
    </location>
</feature>
<dbReference type="Proteomes" id="UP000186176">
    <property type="component" value="Unassembled WGS sequence"/>
</dbReference>
<dbReference type="OrthoDB" id="342408at2759"/>